<dbReference type="SMART" id="SM00320">
    <property type="entry name" value="WD40"/>
    <property type="match status" value="2"/>
</dbReference>
<sequence length="241" mass="26588">MEGIWELVISWETFIYSTYTADYMCIQGAHDGEILSLSFSLQSSDAPTDKFPHSHYFLASGGKDGMIHLYDVQRSLVFCDVSMIDSGYKISCYHRVLPGVVYDMTVDACTGIAVTVGQDKKINIFGVPSGKLIRSFKHIGGDPIKVSVDPSSSYLVCPTLKILCLYDIMAGDMVAQAVGHGDVITGVIFLPVCKHLVSYPYFCWKLAFGGEMRPPIFDELNTSIPHVGDLVSSHMHDLRSE</sequence>
<accession>A0AAE1RY01</accession>
<dbReference type="EMBL" id="JAVYJV010000011">
    <property type="protein sequence ID" value="KAK4359299.1"/>
    <property type="molecule type" value="Genomic_DNA"/>
</dbReference>
<dbReference type="PANTHER" id="PTHR45589">
    <property type="entry name" value="WD REPEAT DOMAIN 62, ISOFORM G"/>
    <property type="match status" value="1"/>
</dbReference>
<dbReference type="SUPFAM" id="SSF50978">
    <property type="entry name" value="WD40 repeat-like"/>
    <property type="match status" value="1"/>
</dbReference>
<dbReference type="InterPro" id="IPR001680">
    <property type="entry name" value="WD40_rpt"/>
</dbReference>
<protein>
    <submittedName>
        <fullName evidence="1">Uncharacterized protein</fullName>
    </submittedName>
</protein>
<dbReference type="InterPro" id="IPR052779">
    <property type="entry name" value="WDR62"/>
</dbReference>
<reference evidence="1" key="1">
    <citation type="submission" date="2023-12" db="EMBL/GenBank/DDBJ databases">
        <title>Genome assembly of Anisodus tanguticus.</title>
        <authorList>
            <person name="Wang Y.-J."/>
        </authorList>
    </citation>
    <scope>NUCLEOTIDE SEQUENCE</scope>
    <source>
        <strain evidence="1">KB-2021</strain>
        <tissue evidence="1">Leaf</tissue>
    </source>
</reference>
<dbReference type="InterPro" id="IPR015943">
    <property type="entry name" value="WD40/YVTN_repeat-like_dom_sf"/>
</dbReference>
<evidence type="ECO:0000313" key="2">
    <source>
        <dbReference type="Proteomes" id="UP001291623"/>
    </source>
</evidence>
<dbReference type="AlphaFoldDB" id="A0AAE1RY01"/>
<keyword evidence="2" id="KW-1185">Reference proteome</keyword>
<evidence type="ECO:0000313" key="1">
    <source>
        <dbReference type="EMBL" id="KAK4359299.1"/>
    </source>
</evidence>
<gene>
    <name evidence="1" type="ORF">RND71_021528</name>
</gene>
<organism evidence="1 2">
    <name type="scientific">Anisodus tanguticus</name>
    <dbReference type="NCBI Taxonomy" id="243964"/>
    <lineage>
        <taxon>Eukaryota</taxon>
        <taxon>Viridiplantae</taxon>
        <taxon>Streptophyta</taxon>
        <taxon>Embryophyta</taxon>
        <taxon>Tracheophyta</taxon>
        <taxon>Spermatophyta</taxon>
        <taxon>Magnoliopsida</taxon>
        <taxon>eudicotyledons</taxon>
        <taxon>Gunneridae</taxon>
        <taxon>Pentapetalae</taxon>
        <taxon>asterids</taxon>
        <taxon>lamiids</taxon>
        <taxon>Solanales</taxon>
        <taxon>Solanaceae</taxon>
        <taxon>Solanoideae</taxon>
        <taxon>Hyoscyameae</taxon>
        <taxon>Anisodus</taxon>
    </lineage>
</organism>
<name>A0AAE1RY01_9SOLA</name>
<proteinExistence type="predicted"/>
<dbReference type="InterPro" id="IPR036322">
    <property type="entry name" value="WD40_repeat_dom_sf"/>
</dbReference>
<dbReference type="Gene3D" id="2.130.10.10">
    <property type="entry name" value="YVTN repeat-like/Quinoprotein amine dehydrogenase"/>
    <property type="match status" value="1"/>
</dbReference>
<dbReference type="Proteomes" id="UP001291623">
    <property type="component" value="Unassembled WGS sequence"/>
</dbReference>
<comment type="caution">
    <text evidence="1">The sequence shown here is derived from an EMBL/GenBank/DDBJ whole genome shotgun (WGS) entry which is preliminary data.</text>
</comment>
<dbReference type="PANTHER" id="PTHR45589:SF1">
    <property type="entry name" value="WD REPEAT DOMAIN 62, ISOFORM G"/>
    <property type="match status" value="1"/>
</dbReference>